<reference evidence="11" key="2">
    <citation type="journal article" date="2023" name="Microorganisms">
        <title>Isolation and Genomic Characteristics of Cat-Borne Campylobacter felis sp. nov. and Sheep-Borne Campylobacter ovis sp. nov.</title>
        <authorList>
            <person name="Wang H."/>
            <person name="Li Y."/>
            <person name="Gu Y."/>
            <person name="Zhou G."/>
            <person name="Chen X."/>
            <person name="Zhang X."/>
            <person name="Shao Z."/>
            <person name="Zhang J."/>
            <person name="Zhang M."/>
        </authorList>
    </citation>
    <scope>NUCLEOTIDE SEQUENCE</scope>
    <source>
        <strain evidence="11">PS10</strain>
    </source>
</reference>
<evidence type="ECO:0000256" key="7">
    <source>
        <dbReference type="ARBA" id="ARBA00040167"/>
    </source>
</evidence>
<evidence type="ECO:0000256" key="5">
    <source>
        <dbReference type="ARBA" id="ARBA00023244"/>
    </source>
</evidence>
<evidence type="ECO:0000313" key="12">
    <source>
        <dbReference type="Proteomes" id="UP001173801"/>
    </source>
</evidence>
<evidence type="ECO:0000256" key="1">
    <source>
        <dbReference type="ARBA" id="ARBA00004772"/>
    </source>
</evidence>
<dbReference type="InterPro" id="IPR036108">
    <property type="entry name" value="4pyrrol_syn_uPrphyn_synt_sf"/>
</dbReference>
<evidence type="ECO:0000256" key="6">
    <source>
        <dbReference type="ARBA" id="ARBA00037589"/>
    </source>
</evidence>
<feature type="domain" description="Tetrapyrrole biosynthesis uroporphyrinogen III synthase" evidence="10">
    <location>
        <begin position="30"/>
        <end position="186"/>
    </location>
</feature>
<reference evidence="11" key="1">
    <citation type="submission" date="2022-08" db="EMBL/GenBank/DDBJ databases">
        <authorList>
            <person name="Wang H."/>
        </authorList>
    </citation>
    <scope>NUCLEOTIDE SEQUENCE</scope>
    <source>
        <strain evidence="11">PS10</strain>
    </source>
</reference>
<accession>A0ABT7HNE5</accession>
<keyword evidence="4 9" id="KW-0456">Lyase</keyword>
<dbReference type="RefSeq" id="WP_284937099.1">
    <property type="nucleotide sequence ID" value="NZ_JANURM010000002.1"/>
</dbReference>
<keyword evidence="5 9" id="KW-0627">Porphyrin biosynthesis</keyword>
<dbReference type="EC" id="4.2.1.75" evidence="3 9"/>
<evidence type="ECO:0000256" key="2">
    <source>
        <dbReference type="ARBA" id="ARBA00008133"/>
    </source>
</evidence>
<comment type="catalytic activity">
    <reaction evidence="8 9">
        <text>hydroxymethylbilane = uroporphyrinogen III + H2O</text>
        <dbReference type="Rhea" id="RHEA:18965"/>
        <dbReference type="ChEBI" id="CHEBI:15377"/>
        <dbReference type="ChEBI" id="CHEBI:57308"/>
        <dbReference type="ChEBI" id="CHEBI:57845"/>
        <dbReference type="EC" id="4.2.1.75"/>
    </reaction>
</comment>
<sequence>MIYLVGSNLEFKGVKTLILNEIKYQKFSVNLADFNAIVSTSKNSINALKFNSIKADENSEIFAIGDATARTAKEYGFTKIYTAFNSCGNEFAFEILPHLKGKNVLFLRAKDTASNIDEILASNGISFTQIIAYKNAFKPSNEPKPAPKSVIIFSAPSAVRNFIKNYGWDDSYGVVAIGKTTANELKFTKNLKISNIQTINECINLAKTFF</sequence>
<dbReference type="InterPro" id="IPR039793">
    <property type="entry name" value="UROS/Hem4"/>
</dbReference>
<evidence type="ECO:0000256" key="9">
    <source>
        <dbReference type="RuleBase" id="RU366031"/>
    </source>
</evidence>
<organism evidence="11 12">
    <name type="scientific">Campylobacter gastrosuis</name>
    <dbReference type="NCBI Taxonomy" id="2974576"/>
    <lineage>
        <taxon>Bacteria</taxon>
        <taxon>Pseudomonadati</taxon>
        <taxon>Campylobacterota</taxon>
        <taxon>Epsilonproteobacteria</taxon>
        <taxon>Campylobacterales</taxon>
        <taxon>Campylobacteraceae</taxon>
        <taxon>Campylobacter</taxon>
    </lineage>
</organism>
<evidence type="ECO:0000256" key="8">
    <source>
        <dbReference type="ARBA" id="ARBA00048617"/>
    </source>
</evidence>
<dbReference type="Proteomes" id="UP001173801">
    <property type="component" value="Unassembled WGS sequence"/>
</dbReference>
<dbReference type="InterPro" id="IPR003754">
    <property type="entry name" value="4pyrrol_synth_uPrphyn_synth"/>
</dbReference>
<evidence type="ECO:0000259" key="10">
    <source>
        <dbReference type="Pfam" id="PF02602"/>
    </source>
</evidence>
<dbReference type="CDD" id="cd06578">
    <property type="entry name" value="HemD"/>
    <property type="match status" value="1"/>
</dbReference>
<evidence type="ECO:0000256" key="3">
    <source>
        <dbReference type="ARBA" id="ARBA00013109"/>
    </source>
</evidence>
<dbReference type="PANTHER" id="PTHR38042:SF1">
    <property type="entry name" value="UROPORPHYRINOGEN-III SYNTHASE, CHLOROPLASTIC"/>
    <property type="match status" value="1"/>
</dbReference>
<gene>
    <name evidence="11" type="ORF">NYG85_03550</name>
</gene>
<comment type="function">
    <text evidence="6 9">Catalyzes cyclization of the linear tetrapyrrole, hydroxymethylbilane, to the macrocyclic uroporphyrinogen III.</text>
</comment>
<dbReference type="Pfam" id="PF02602">
    <property type="entry name" value="HEM4"/>
    <property type="match status" value="1"/>
</dbReference>
<protein>
    <recommendedName>
        <fullName evidence="7 9">Uroporphyrinogen-III synthase</fullName>
        <ecNumber evidence="3 9">4.2.1.75</ecNumber>
    </recommendedName>
</protein>
<dbReference type="SUPFAM" id="SSF69618">
    <property type="entry name" value="HemD-like"/>
    <property type="match status" value="1"/>
</dbReference>
<evidence type="ECO:0000313" key="11">
    <source>
        <dbReference type="EMBL" id="MDL0088452.1"/>
    </source>
</evidence>
<comment type="pathway">
    <text evidence="1 9">Porphyrin-containing compound metabolism; protoporphyrin-IX biosynthesis; coproporphyrinogen-III from 5-aminolevulinate: step 3/4.</text>
</comment>
<name>A0ABT7HNE5_9BACT</name>
<dbReference type="PANTHER" id="PTHR38042">
    <property type="entry name" value="UROPORPHYRINOGEN-III SYNTHASE, CHLOROPLASTIC"/>
    <property type="match status" value="1"/>
</dbReference>
<comment type="similarity">
    <text evidence="2 9">Belongs to the uroporphyrinogen-III synthase family.</text>
</comment>
<dbReference type="Gene3D" id="3.40.50.10090">
    <property type="match status" value="2"/>
</dbReference>
<comment type="caution">
    <text evidence="11">The sequence shown here is derived from an EMBL/GenBank/DDBJ whole genome shotgun (WGS) entry which is preliminary data.</text>
</comment>
<proteinExistence type="inferred from homology"/>
<evidence type="ECO:0000256" key="4">
    <source>
        <dbReference type="ARBA" id="ARBA00023239"/>
    </source>
</evidence>
<dbReference type="EMBL" id="JANURM010000002">
    <property type="protein sequence ID" value="MDL0088452.1"/>
    <property type="molecule type" value="Genomic_DNA"/>
</dbReference>
<keyword evidence="12" id="KW-1185">Reference proteome</keyword>